<organism evidence="1 2">
    <name type="scientific">Polypedilum vanderplanki</name>
    <name type="common">Sleeping chironomid midge</name>
    <dbReference type="NCBI Taxonomy" id="319348"/>
    <lineage>
        <taxon>Eukaryota</taxon>
        <taxon>Metazoa</taxon>
        <taxon>Ecdysozoa</taxon>
        <taxon>Arthropoda</taxon>
        <taxon>Hexapoda</taxon>
        <taxon>Insecta</taxon>
        <taxon>Pterygota</taxon>
        <taxon>Neoptera</taxon>
        <taxon>Endopterygota</taxon>
        <taxon>Diptera</taxon>
        <taxon>Nematocera</taxon>
        <taxon>Chironomoidea</taxon>
        <taxon>Chironomidae</taxon>
        <taxon>Chironominae</taxon>
        <taxon>Polypedilum</taxon>
        <taxon>Polypedilum</taxon>
    </lineage>
</organism>
<protein>
    <recommendedName>
        <fullName evidence="3">THAP-type domain-containing protein</fullName>
    </recommendedName>
</protein>
<evidence type="ECO:0000313" key="2">
    <source>
        <dbReference type="Proteomes" id="UP001107558"/>
    </source>
</evidence>
<keyword evidence="2" id="KW-1185">Reference proteome</keyword>
<dbReference type="AlphaFoldDB" id="A0A9J6BX22"/>
<gene>
    <name evidence="1" type="ORF">PVAND_004228</name>
</gene>
<name>A0A9J6BX22_POLVA</name>
<evidence type="ECO:0000313" key="1">
    <source>
        <dbReference type="EMBL" id="KAG5674248.1"/>
    </source>
</evidence>
<reference evidence="1" key="1">
    <citation type="submission" date="2021-03" db="EMBL/GenBank/DDBJ databases">
        <title>Chromosome level genome of the anhydrobiotic midge Polypedilum vanderplanki.</title>
        <authorList>
            <person name="Yoshida Y."/>
            <person name="Kikawada T."/>
            <person name="Gusev O."/>
        </authorList>
    </citation>
    <scope>NUCLEOTIDE SEQUENCE</scope>
    <source>
        <strain evidence="1">NIAS01</strain>
        <tissue evidence="1">Whole body or cell culture</tissue>
    </source>
</reference>
<dbReference type="EMBL" id="JADBJN010000002">
    <property type="protein sequence ID" value="KAG5674248.1"/>
    <property type="molecule type" value="Genomic_DNA"/>
</dbReference>
<dbReference type="Proteomes" id="UP001107558">
    <property type="component" value="Chromosome 2"/>
</dbReference>
<sequence length="107" mass="12444">MSLCVIPNCHNTKSGGYTLFKLPNEGEKSRSKWIQFIKICGVDTDDLKNEFIKAVHDNIMLASIIVMEYFISFSYCSMKDVQKYRIKSDFLIVVKNSHQNLHKNMDF</sequence>
<dbReference type="OrthoDB" id="7312725at2759"/>
<proteinExistence type="predicted"/>
<comment type="caution">
    <text evidence="1">The sequence shown here is derived from an EMBL/GenBank/DDBJ whole genome shotgun (WGS) entry which is preliminary data.</text>
</comment>
<evidence type="ECO:0008006" key="3">
    <source>
        <dbReference type="Google" id="ProtNLM"/>
    </source>
</evidence>
<accession>A0A9J6BX22</accession>